<sequence length="87" mass="10136">MFYIKCKDLEERTAFISFMKENGIGCVFHYIPLHSSPAGLKFGSFFGEDTYTTIESDRLVRLPLWYGITPEEAEIVISLIKKFYQEK</sequence>
<accession>A0A1T4MFY0</accession>
<reference evidence="1 2" key="1">
    <citation type="submission" date="2017-02" db="EMBL/GenBank/DDBJ databases">
        <authorList>
            <person name="Peterson S.W."/>
        </authorList>
    </citation>
    <scope>NUCLEOTIDE SEQUENCE [LARGE SCALE GENOMIC DNA]</scope>
    <source>
        <strain evidence="1 2">ATCC BAA-908</strain>
    </source>
</reference>
<dbReference type="InterPro" id="IPR000653">
    <property type="entry name" value="DegT/StrS_aminotransferase"/>
</dbReference>
<evidence type="ECO:0000313" key="1">
    <source>
        <dbReference type="EMBL" id="SJZ65674.1"/>
    </source>
</evidence>
<dbReference type="InterPro" id="IPR015424">
    <property type="entry name" value="PyrdxlP-dep_Trfase"/>
</dbReference>
<dbReference type="SUPFAM" id="SSF53383">
    <property type="entry name" value="PLP-dependent transferases"/>
    <property type="match status" value="1"/>
</dbReference>
<protein>
    <submittedName>
        <fullName evidence="1">DegT/DnrJ/EryC1/StrS aminotransferase family protein</fullName>
    </submittedName>
</protein>
<dbReference type="Proteomes" id="UP000190423">
    <property type="component" value="Unassembled WGS sequence"/>
</dbReference>
<proteinExistence type="predicted"/>
<gene>
    <name evidence="1" type="ORF">SAMN02745149_01973</name>
</gene>
<name>A0A1T4MFY0_TREPO</name>
<organism evidence="1 2">
    <name type="scientific">Treponema porcinum</name>
    <dbReference type="NCBI Taxonomy" id="261392"/>
    <lineage>
        <taxon>Bacteria</taxon>
        <taxon>Pseudomonadati</taxon>
        <taxon>Spirochaetota</taxon>
        <taxon>Spirochaetia</taxon>
        <taxon>Spirochaetales</taxon>
        <taxon>Treponemataceae</taxon>
        <taxon>Treponema</taxon>
    </lineage>
</organism>
<evidence type="ECO:0000313" key="2">
    <source>
        <dbReference type="Proteomes" id="UP000190423"/>
    </source>
</evidence>
<dbReference type="Gene3D" id="3.90.1150.10">
    <property type="entry name" value="Aspartate Aminotransferase, domain 1"/>
    <property type="match status" value="1"/>
</dbReference>
<keyword evidence="2" id="KW-1185">Reference proteome</keyword>
<keyword evidence="1" id="KW-0032">Aminotransferase</keyword>
<dbReference type="InterPro" id="IPR015422">
    <property type="entry name" value="PyrdxlP-dep_Trfase_small"/>
</dbReference>
<dbReference type="AlphaFoldDB" id="A0A1T4MFY0"/>
<keyword evidence="1" id="KW-0808">Transferase</keyword>
<dbReference type="STRING" id="261392.SAMN02745149_01973"/>
<dbReference type="Pfam" id="PF01041">
    <property type="entry name" value="DegT_DnrJ_EryC1"/>
    <property type="match status" value="1"/>
</dbReference>
<dbReference type="EMBL" id="FUWG01000015">
    <property type="protein sequence ID" value="SJZ65674.1"/>
    <property type="molecule type" value="Genomic_DNA"/>
</dbReference>
<dbReference type="GO" id="GO:0008483">
    <property type="term" value="F:transaminase activity"/>
    <property type="evidence" value="ECO:0007669"/>
    <property type="project" value="UniProtKB-KW"/>
</dbReference>